<keyword evidence="9" id="KW-1185">Reference proteome</keyword>
<feature type="transmembrane region" description="Helical" evidence="6">
    <location>
        <begin position="156"/>
        <end position="174"/>
    </location>
</feature>
<feature type="compositionally biased region" description="Basic and acidic residues" evidence="5">
    <location>
        <begin position="1"/>
        <end position="10"/>
    </location>
</feature>
<keyword evidence="3 6" id="KW-1133">Transmembrane helix</keyword>
<proteinExistence type="predicted"/>
<dbReference type="PANTHER" id="PTHR11132">
    <property type="entry name" value="SOLUTE CARRIER FAMILY 35"/>
    <property type="match status" value="1"/>
</dbReference>
<evidence type="ECO:0000256" key="6">
    <source>
        <dbReference type="SAM" id="Phobius"/>
    </source>
</evidence>
<dbReference type="InterPro" id="IPR004853">
    <property type="entry name" value="Sugar_P_trans_dom"/>
</dbReference>
<evidence type="ECO:0000256" key="1">
    <source>
        <dbReference type="ARBA" id="ARBA00004141"/>
    </source>
</evidence>
<dbReference type="GO" id="GO:0016020">
    <property type="term" value="C:membrane"/>
    <property type="evidence" value="ECO:0007669"/>
    <property type="project" value="UniProtKB-SubCell"/>
</dbReference>
<evidence type="ECO:0000256" key="2">
    <source>
        <dbReference type="ARBA" id="ARBA00022692"/>
    </source>
</evidence>
<protein>
    <recommendedName>
        <fullName evidence="7">Sugar phosphate transporter domain-containing protein</fullName>
    </recommendedName>
</protein>
<feature type="region of interest" description="Disordered" evidence="5">
    <location>
        <begin position="1"/>
        <end position="20"/>
    </location>
</feature>
<dbReference type="OrthoDB" id="5547497at2759"/>
<name>A0A261Y6C2_9FUNG</name>
<dbReference type="Pfam" id="PF03151">
    <property type="entry name" value="TPT"/>
    <property type="match status" value="1"/>
</dbReference>
<keyword evidence="4 6" id="KW-0472">Membrane</keyword>
<comment type="subcellular location">
    <subcellularLocation>
        <location evidence="1">Membrane</location>
        <topology evidence="1">Multi-pass membrane protein</topology>
    </subcellularLocation>
</comment>
<feature type="transmembrane region" description="Helical" evidence="6">
    <location>
        <begin position="212"/>
        <end position="231"/>
    </location>
</feature>
<evidence type="ECO:0000313" key="9">
    <source>
        <dbReference type="Proteomes" id="UP000242875"/>
    </source>
</evidence>
<evidence type="ECO:0000259" key="7">
    <source>
        <dbReference type="Pfam" id="PF03151"/>
    </source>
</evidence>
<dbReference type="InterPro" id="IPR050186">
    <property type="entry name" value="TPT_transporter"/>
</dbReference>
<accession>A0A261Y6C2</accession>
<feature type="transmembrane region" description="Helical" evidence="6">
    <location>
        <begin position="57"/>
        <end position="78"/>
    </location>
</feature>
<gene>
    <name evidence="8" type="ORF">BZG36_01026</name>
</gene>
<feature type="transmembrane region" description="Helical" evidence="6">
    <location>
        <begin position="306"/>
        <end position="325"/>
    </location>
</feature>
<dbReference type="AlphaFoldDB" id="A0A261Y6C2"/>
<evidence type="ECO:0000256" key="3">
    <source>
        <dbReference type="ARBA" id="ARBA00022989"/>
    </source>
</evidence>
<feature type="transmembrane region" description="Helical" evidence="6">
    <location>
        <begin position="251"/>
        <end position="271"/>
    </location>
</feature>
<feature type="transmembrane region" description="Helical" evidence="6">
    <location>
        <begin position="104"/>
        <end position="125"/>
    </location>
</feature>
<dbReference type="Proteomes" id="UP000242875">
    <property type="component" value="Unassembled WGS sequence"/>
</dbReference>
<sequence length="333" mass="37360">MANLEKKDDTLPAPASQRDKKDHPTHIIFFVVLFYFIISLSVVFLNKLIFSSSEYNFPYPLFVTWFQLVVALGILLIWSHLGKTKSSFALIPPYEFDIDIARRVAPLTFMYVMMLALNNLCLQYVEVTFYQVARSLSIVFNIIFTYTILGQTTSMTAMFACLIVFLGFVIGSYGEINFSWPGMFAGVGSSAFVALYGIYVKKTLGAVDNNQWRLLHYNTTLSILLLAPLVLFSGELSEIRENVYFLGEFGFWFLMVVTAISGFAVNIAMFLQIKFTSALTNTISGTAKACVQTILAAMIFRNPISGMNGLGIVLALIGSGYYSFVRYREMTSK</sequence>
<feature type="transmembrane region" description="Helical" evidence="6">
    <location>
        <begin position="180"/>
        <end position="200"/>
    </location>
</feature>
<feature type="domain" description="Sugar phosphate transporter" evidence="7">
    <location>
        <begin position="30"/>
        <end position="323"/>
    </location>
</feature>
<keyword evidence="2 6" id="KW-0812">Transmembrane</keyword>
<feature type="transmembrane region" description="Helical" evidence="6">
    <location>
        <begin position="27"/>
        <end position="45"/>
    </location>
</feature>
<comment type="caution">
    <text evidence="8">The sequence shown here is derived from an EMBL/GenBank/DDBJ whole genome shotgun (WGS) entry which is preliminary data.</text>
</comment>
<evidence type="ECO:0000256" key="5">
    <source>
        <dbReference type="SAM" id="MobiDB-lite"/>
    </source>
</evidence>
<organism evidence="8 9">
    <name type="scientific">Bifiguratus adelaidae</name>
    <dbReference type="NCBI Taxonomy" id="1938954"/>
    <lineage>
        <taxon>Eukaryota</taxon>
        <taxon>Fungi</taxon>
        <taxon>Fungi incertae sedis</taxon>
        <taxon>Mucoromycota</taxon>
        <taxon>Mucoromycotina</taxon>
        <taxon>Endogonomycetes</taxon>
        <taxon>Endogonales</taxon>
        <taxon>Endogonales incertae sedis</taxon>
        <taxon>Bifiguratus</taxon>
    </lineage>
</organism>
<reference evidence="8 9" key="1">
    <citation type="journal article" date="2017" name="Mycologia">
        <title>Bifiguratus adelaidae, gen. et sp. nov., a new member of Mucoromycotina in endophytic and soil-dwelling habitats.</title>
        <authorList>
            <person name="Torres-Cruz T.J."/>
            <person name="Billingsley Tobias T.L."/>
            <person name="Almatruk M."/>
            <person name="Hesse C."/>
            <person name="Kuske C.R."/>
            <person name="Desiro A."/>
            <person name="Benucci G.M."/>
            <person name="Bonito G."/>
            <person name="Stajich J.E."/>
            <person name="Dunlap C."/>
            <person name="Arnold A.E."/>
            <person name="Porras-Alfaro A."/>
        </authorList>
    </citation>
    <scope>NUCLEOTIDE SEQUENCE [LARGE SCALE GENOMIC DNA]</scope>
    <source>
        <strain evidence="8 9">AZ0501</strain>
    </source>
</reference>
<evidence type="ECO:0000313" key="8">
    <source>
        <dbReference type="EMBL" id="OZJ06176.1"/>
    </source>
</evidence>
<dbReference type="EMBL" id="MVBO01000006">
    <property type="protein sequence ID" value="OZJ06176.1"/>
    <property type="molecule type" value="Genomic_DNA"/>
</dbReference>
<evidence type="ECO:0000256" key="4">
    <source>
        <dbReference type="ARBA" id="ARBA00023136"/>
    </source>
</evidence>